<dbReference type="SUPFAM" id="SSF57850">
    <property type="entry name" value="RING/U-box"/>
    <property type="match status" value="1"/>
</dbReference>
<evidence type="ECO:0000259" key="17">
    <source>
        <dbReference type="PROSITE" id="PS50089"/>
    </source>
</evidence>
<keyword evidence="13 16" id="KW-0472">Membrane</keyword>
<dbReference type="PANTHER" id="PTHR46539:SF1">
    <property type="entry name" value="E3 UBIQUITIN-PROTEIN LIGASE ATL42"/>
    <property type="match status" value="1"/>
</dbReference>
<dbReference type="EC" id="2.3.2.27" evidence="4"/>
<evidence type="ECO:0000256" key="6">
    <source>
        <dbReference type="ARBA" id="ARBA00022692"/>
    </source>
</evidence>
<proteinExistence type="inferred from homology"/>
<dbReference type="Proteomes" id="UP000525078">
    <property type="component" value="Unassembled WGS sequence"/>
</dbReference>
<keyword evidence="9 15" id="KW-0863">Zinc-finger</keyword>
<gene>
    <name evidence="18" type="ORF">F8388_002951</name>
</gene>
<name>A0A7J6H6F0_CANSA</name>
<evidence type="ECO:0000256" key="14">
    <source>
        <dbReference type="ARBA" id="ARBA00024209"/>
    </source>
</evidence>
<comment type="caution">
    <text evidence="18">The sequence shown here is derived from an EMBL/GenBank/DDBJ whole genome shotgun (WGS) entry which is preliminary data.</text>
</comment>
<comment type="pathway">
    <text evidence="3">Protein modification; protein ubiquitination.</text>
</comment>
<evidence type="ECO:0000256" key="1">
    <source>
        <dbReference type="ARBA" id="ARBA00000900"/>
    </source>
</evidence>
<keyword evidence="12 16" id="KW-1133">Transmembrane helix</keyword>
<dbReference type="Pfam" id="PF13639">
    <property type="entry name" value="zf-RING_2"/>
    <property type="match status" value="1"/>
</dbReference>
<evidence type="ECO:0000256" key="13">
    <source>
        <dbReference type="ARBA" id="ARBA00023136"/>
    </source>
</evidence>
<keyword evidence="6 16" id="KW-0812">Transmembrane</keyword>
<keyword evidence="7" id="KW-0479">Metal-binding</keyword>
<dbReference type="FunFam" id="3.30.40.10:FF:000285">
    <property type="entry name" value="RING-H2 finger protein ATL43"/>
    <property type="match status" value="1"/>
</dbReference>
<feature type="transmembrane region" description="Helical" evidence="16">
    <location>
        <begin position="28"/>
        <end position="54"/>
    </location>
</feature>
<evidence type="ECO:0000256" key="15">
    <source>
        <dbReference type="PROSITE-ProRule" id="PRU00175"/>
    </source>
</evidence>
<organism evidence="18 19">
    <name type="scientific">Cannabis sativa</name>
    <name type="common">Hemp</name>
    <name type="synonym">Marijuana</name>
    <dbReference type="NCBI Taxonomy" id="3483"/>
    <lineage>
        <taxon>Eukaryota</taxon>
        <taxon>Viridiplantae</taxon>
        <taxon>Streptophyta</taxon>
        <taxon>Embryophyta</taxon>
        <taxon>Tracheophyta</taxon>
        <taxon>Spermatophyta</taxon>
        <taxon>Magnoliopsida</taxon>
        <taxon>eudicotyledons</taxon>
        <taxon>Gunneridae</taxon>
        <taxon>Pentapetalae</taxon>
        <taxon>rosids</taxon>
        <taxon>fabids</taxon>
        <taxon>Rosales</taxon>
        <taxon>Cannabaceae</taxon>
        <taxon>Cannabis</taxon>
    </lineage>
</organism>
<dbReference type="PANTHER" id="PTHR46539">
    <property type="entry name" value="E3 UBIQUITIN-PROTEIN LIGASE ATL42"/>
    <property type="match status" value="1"/>
</dbReference>
<comment type="subcellular location">
    <subcellularLocation>
        <location evidence="2">Membrane</location>
        <topology evidence="2">Single-pass membrane protein</topology>
    </subcellularLocation>
</comment>
<keyword evidence="8" id="KW-0732">Signal</keyword>
<dbReference type="SMART" id="SM00184">
    <property type="entry name" value="RING"/>
    <property type="match status" value="1"/>
</dbReference>
<evidence type="ECO:0000256" key="4">
    <source>
        <dbReference type="ARBA" id="ARBA00012483"/>
    </source>
</evidence>
<evidence type="ECO:0000313" key="19">
    <source>
        <dbReference type="Proteomes" id="UP000525078"/>
    </source>
</evidence>
<keyword evidence="10" id="KW-0833">Ubl conjugation pathway</keyword>
<evidence type="ECO:0000256" key="9">
    <source>
        <dbReference type="ARBA" id="ARBA00022771"/>
    </source>
</evidence>
<accession>A0A7J6H6F0</accession>
<keyword evidence="11" id="KW-0862">Zinc</keyword>
<evidence type="ECO:0000256" key="5">
    <source>
        <dbReference type="ARBA" id="ARBA00022679"/>
    </source>
</evidence>
<evidence type="ECO:0000256" key="7">
    <source>
        <dbReference type="ARBA" id="ARBA00022723"/>
    </source>
</evidence>
<keyword evidence="5" id="KW-0808">Transferase</keyword>
<evidence type="ECO:0000256" key="11">
    <source>
        <dbReference type="ARBA" id="ARBA00022833"/>
    </source>
</evidence>
<feature type="domain" description="RING-type" evidence="17">
    <location>
        <begin position="153"/>
        <end position="195"/>
    </location>
</feature>
<evidence type="ECO:0000256" key="3">
    <source>
        <dbReference type="ARBA" id="ARBA00004906"/>
    </source>
</evidence>
<dbReference type="GO" id="GO:0016020">
    <property type="term" value="C:membrane"/>
    <property type="evidence" value="ECO:0007669"/>
    <property type="project" value="UniProtKB-SubCell"/>
</dbReference>
<dbReference type="GO" id="GO:0008270">
    <property type="term" value="F:zinc ion binding"/>
    <property type="evidence" value="ECO:0007669"/>
    <property type="project" value="UniProtKB-KW"/>
</dbReference>
<evidence type="ECO:0000256" key="2">
    <source>
        <dbReference type="ARBA" id="ARBA00004167"/>
    </source>
</evidence>
<evidence type="ECO:0000256" key="12">
    <source>
        <dbReference type="ARBA" id="ARBA00022989"/>
    </source>
</evidence>
<dbReference type="InterPro" id="IPR001841">
    <property type="entry name" value="Znf_RING"/>
</dbReference>
<reference evidence="18 19" key="1">
    <citation type="journal article" date="2020" name="bioRxiv">
        <title>Sequence and annotation of 42 cannabis genomes reveals extensive copy number variation in cannabinoid synthesis and pathogen resistance genes.</title>
        <authorList>
            <person name="Mckernan K.J."/>
            <person name="Helbert Y."/>
            <person name="Kane L.T."/>
            <person name="Ebling H."/>
            <person name="Zhang L."/>
            <person name="Liu B."/>
            <person name="Eaton Z."/>
            <person name="Mclaughlin S."/>
            <person name="Kingan S."/>
            <person name="Baybayan P."/>
            <person name="Concepcion G."/>
            <person name="Jordan M."/>
            <person name="Riva A."/>
            <person name="Barbazuk W."/>
            <person name="Harkins T."/>
        </authorList>
    </citation>
    <scope>NUCLEOTIDE SEQUENCE [LARGE SCALE GENOMIC DNA]</scope>
    <source>
        <strain evidence="19">cv. Jamaican Lion 4</strain>
        <tissue evidence="18">Leaf</tissue>
    </source>
</reference>
<protein>
    <recommendedName>
        <fullName evidence="4">RING-type E3 ubiquitin transferase</fullName>
        <ecNumber evidence="4">2.3.2.27</ecNumber>
    </recommendedName>
</protein>
<dbReference type="Gene3D" id="3.30.40.10">
    <property type="entry name" value="Zinc/RING finger domain, C3HC4 (zinc finger)"/>
    <property type="match status" value="1"/>
</dbReference>
<dbReference type="InterPro" id="IPR013083">
    <property type="entry name" value="Znf_RING/FYVE/PHD"/>
</dbReference>
<dbReference type="EMBL" id="JAATIP010000030">
    <property type="protein sequence ID" value="KAF4390009.1"/>
    <property type="molecule type" value="Genomic_DNA"/>
</dbReference>
<comment type="catalytic activity">
    <reaction evidence="1">
        <text>S-ubiquitinyl-[E2 ubiquitin-conjugating enzyme]-L-cysteine + [acceptor protein]-L-lysine = [E2 ubiquitin-conjugating enzyme]-L-cysteine + N(6)-ubiquitinyl-[acceptor protein]-L-lysine.</text>
        <dbReference type="EC" id="2.3.2.27"/>
    </reaction>
</comment>
<evidence type="ECO:0000256" key="16">
    <source>
        <dbReference type="SAM" id="Phobius"/>
    </source>
</evidence>
<evidence type="ECO:0000313" key="18">
    <source>
        <dbReference type="EMBL" id="KAF4390009.1"/>
    </source>
</evidence>
<sequence>MVSVPSVAAKLARLHRVRRRSLVKKFQSLNLIVIPMNHQRISIVIIFQLILFSFDHVKAQGLGPDFAGPDDTDFQPSLAVVIGILSVMFVLTFFLLAYAKFCHRRESAVLLVNRNPNQIGTSNRFSGIDKTVIESLPFFRFSSLKGSKEGLECSVCLSKFEDIEVLRLLPKCKHAFHISCIDYWLEKHSSCPLCRQKVSSEDLELITYSSSMRFLWNNNNYNNSTNQSNHHHLGGEEEPTMELFVEREESQRGSSRFSIGSSFRKIEKDHHDDDDNKEKQLLILQTHHDQNQQQQQQVLHKHNHKIVVSDFVYKNRWSNVSSSDLIFLNSEMLNDISSTRFHQASNSNSITITTEENDEITKIKEEMGMKRSFQNKVGTSINNINNNNNVSSSSVMSCGEQRSVSEITAHSRYGVLGSNSRLRRDSSLTDQNNVKEERIRRAWLSIAKKTVQWFANREESPQNQNLHPSNV</sequence>
<evidence type="ECO:0000256" key="8">
    <source>
        <dbReference type="ARBA" id="ARBA00022729"/>
    </source>
</evidence>
<dbReference type="PROSITE" id="PS50089">
    <property type="entry name" value="ZF_RING_2"/>
    <property type="match status" value="1"/>
</dbReference>
<dbReference type="GO" id="GO:0061630">
    <property type="term" value="F:ubiquitin protein ligase activity"/>
    <property type="evidence" value="ECO:0007669"/>
    <property type="project" value="UniProtKB-EC"/>
</dbReference>
<dbReference type="CDD" id="cd16461">
    <property type="entry name" value="RING-H2_EL5-like"/>
    <property type="match status" value="1"/>
</dbReference>
<dbReference type="AlphaFoldDB" id="A0A7J6H6F0"/>
<comment type="similarity">
    <text evidence="14">Belongs to the RING-type zinc finger family. ATL subfamily.</text>
</comment>
<feature type="transmembrane region" description="Helical" evidence="16">
    <location>
        <begin position="74"/>
        <end position="98"/>
    </location>
</feature>
<evidence type="ECO:0000256" key="10">
    <source>
        <dbReference type="ARBA" id="ARBA00022786"/>
    </source>
</evidence>